<feature type="transmembrane region" description="Helical" evidence="11">
    <location>
        <begin position="6"/>
        <end position="24"/>
    </location>
</feature>
<evidence type="ECO:0000259" key="12">
    <source>
        <dbReference type="PROSITE" id="PS50106"/>
    </source>
</evidence>
<comment type="cofactor">
    <cofactor evidence="1 11">
        <name>Zn(2+)</name>
        <dbReference type="ChEBI" id="CHEBI:29105"/>
    </cofactor>
</comment>
<organism evidence="13 14">
    <name type="scientific">Rhizorhapis suberifaciens</name>
    <name type="common">corky root of lettuce</name>
    <dbReference type="NCBI Taxonomy" id="13656"/>
    <lineage>
        <taxon>Bacteria</taxon>
        <taxon>Pseudomonadati</taxon>
        <taxon>Pseudomonadota</taxon>
        <taxon>Alphaproteobacteria</taxon>
        <taxon>Sphingomonadales</taxon>
        <taxon>Sphingomonadaceae</taxon>
        <taxon>Rhizorhapis</taxon>
    </lineage>
</organism>
<dbReference type="PROSITE" id="PS50106">
    <property type="entry name" value="PDZ"/>
    <property type="match status" value="1"/>
</dbReference>
<dbReference type="EMBL" id="JACHOV010000002">
    <property type="protein sequence ID" value="MBB4640528.1"/>
    <property type="molecule type" value="Genomic_DNA"/>
</dbReference>
<evidence type="ECO:0000313" key="14">
    <source>
        <dbReference type="Proteomes" id="UP000575068"/>
    </source>
</evidence>
<dbReference type="SMART" id="SM00228">
    <property type="entry name" value="PDZ"/>
    <property type="match status" value="1"/>
</dbReference>
<dbReference type="RefSeq" id="WP_184474351.1">
    <property type="nucleotide sequence ID" value="NZ_JACHOV010000002.1"/>
</dbReference>
<name>A0A840HSI3_9SPHN</name>
<gene>
    <name evidence="13" type="ORF">HNQ99_000816</name>
</gene>
<dbReference type="GO" id="GO:0004222">
    <property type="term" value="F:metalloendopeptidase activity"/>
    <property type="evidence" value="ECO:0007669"/>
    <property type="project" value="InterPro"/>
</dbReference>
<dbReference type="NCBIfam" id="TIGR00054">
    <property type="entry name" value="RIP metalloprotease RseP"/>
    <property type="match status" value="1"/>
</dbReference>
<comment type="subcellular location">
    <subcellularLocation>
        <location evidence="2">Membrane</location>
        <topology evidence="2">Multi-pass membrane protein</topology>
    </subcellularLocation>
</comment>
<keyword evidence="10 11" id="KW-0472">Membrane</keyword>
<dbReference type="CDD" id="cd23081">
    <property type="entry name" value="cpPDZ_EcRseP-like"/>
    <property type="match status" value="1"/>
</dbReference>
<dbReference type="EC" id="3.4.24.-" evidence="11"/>
<dbReference type="InterPro" id="IPR001478">
    <property type="entry name" value="PDZ"/>
</dbReference>
<keyword evidence="9 11" id="KW-0482">Metalloprotease</keyword>
<dbReference type="CDD" id="cd06163">
    <property type="entry name" value="S2P-M50_PDZ_RseP-like"/>
    <property type="match status" value="1"/>
</dbReference>
<evidence type="ECO:0000256" key="3">
    <source>
        <dbReference type="ARBA" id="ARBA00007931"/>
    </source>
</evidence>
<evidence type="ECO:0000256" key="7">
    <source>
        <dbReference type="ARBA" id="ARBA00022833"/>
    </source>
</evidence>
<dbReference type="GO" id="GO:0006508">
    <property type="term" value="P:proteolysis"/>
    <property type="evidence" value="ECO:0007669"/>
    <property type="project" value="UniProtKB-KW"/>
</dbReference>
<dbReference type="InterPro" id="IPR041489">
    <property type="entry name" value="PDZ_6"/>
</dbReference>
<dbReference type="Pfam" id="PF17820">
    <property type="entry name" value="PDZ_6"/>
    <property type="match status" value="1"/>
</dbReference>
<evidence type="ECO:0000256" key="5">
    <source>
        <dbReference type="ARBA" id="ARBA00022692"/>
    </source>
</evidence>
<keyword evidence="6 11" id="KW-0378">Hydrolase</keyword>
<comment type="similarity">
    <text evidence="3 11">Belongs to the peptidase M50B family.</text>
</comment>
<keyword evidence="14" id="KW-1185">Reference proteome</keyword>
<evidence type="ECO:0000256" key="6">
    <source>
        <dbReference type="ARBA" id="ARBA00022801"/>
    </source>
</evidence>
<feature type="transmembrane region" description="Helical" evidence="11">
    <location>
        <begin position="295"/>
        <end position="314"/>
    </location>
</feature>
<sequence length="377" mass="41303">MTESPGFLLTIVAFIAVIGPLVFVHEMGHYLVGRLFGVKAETFSIGVGKELAHWTDKRGTRWRLAALPLGGYVKFKGDMDGSSQPDARWLELPPHERAECFPGKPLWQRALIVVAGPAINFLFAIVVLAGFAMIYGQNVTPPIVNSLIEGSAAQKAGLRSGDRIVAIDGHEIDRFDQVAQSVFYRPDEVAHFAIERNGEVELMPVRIGVRKEVDRFGNEYRIGLIGIQSPQSELRQVSPLEAPAIAVERTGAIVRLMVNTIGQIISGRRSLEELGGPLKIAQISGEQAGRGFEDFIFFMALISINLAFINLLPIPMLDGGHLLFYGIEAIQRKPVSPVVQEWAFRSGLALLLTVMLFVTFNDLSSFGVWKGLSGLIG</sequence>
<keyword evidence="11" id="KW-0479">Metal-binding</keyword>
<keyword evidence="5 11" id="KW-0812">Transmembrane</keyword>
<dbReference type="PANTHER" id="PTHR42837:SF2">
    <property type="entry name" value="MEMBRANE METALLOPROTEASE ARASP2, CHLOROPLASTIC-RELATED"/>
    <property type="match status" value="1"/>
</dbReference>
<feature type="domain" description="PDZ" evidence="12">
    <location>
        <begin position="130"/>
        <end position="172"/>
    </location>
</feature>
<dbReference type="InterPro" id="IPR036034">
    <property type="entry name" value="PDZ_sf"/>
</dbReference>
<feature type="transmembrane region" description="Helical" evidence="11">
    <location>
        <begin position="111"/>
        <end position="135"/>
    </location>
</feature>
<dbReference type="AlphaFoldDB" id="A0A840HSI3"/>
<evidence type="ECO:0000256" key="2">
    <source>
        <dbReference type="ARBA" id="ARBA00004141"/>
    </source>
</evidence>
<keyword evidence="7 11" id="KW-0862">Zinc</keyword>
<evidence type="ECO:0000256" key="8">
    <source>
        <dbReference type="ARBA" id="ARBA00022989"/>
    </source>
</evidence>
<dbReference type="Gene3D" id="2.30.42.10">
    <property type="match status" value="1"/>
</dbReference>
<accession>A0A840HSI3</accession>
<dbReference type="PANTHER" id="PTHR42837">
    <property type="entry name" value="REGULATOR OF SIGMA-E PROTEASE RSEP"/>
    <property type="match status" value="1"/>
</dbReference>
<dbReference type="GO" id="GO:0046872">
    <property type="term" value="F:metal ion binding"/>
    <property type="evidence" value="ECO:0007669"/>
    <property type="project" value="UniProtKB-KW"/>
</dbReference>
<protein>
    <recommendedName>
        <fullName evidence="11">Zinc metalloprotease</fullName>
        <ecNumber evidence="11">3.4.24.-</ecNumber>
    </recommendedName>
</protein>
<dbReference type="Pfam" id="PF02163">
    <property type="entry name" value="Peptidase_M50"/>
    <property type="match status" value="1"/>
</dbReference>
<evidence type="ECO:0000256" key="10">
    <source>
        <dbReference type="ARBA" id="ARBA00023136"/>
    </source>
</evidence>
<dbReference type="GO" id="GO:0016020">
    <property type="term" value="C:membrane"/>
    <property type="evidence" value="ECO:0007669"/>
    <property type="project" value="UniProtKB-SubCell"/>
</dbReference>
<keyword evidence="8 11" id="KW-1133">Transmembrane helix</keyword>
<dbReference type="SUPFAM" id="SSF50156">
    <property type="entry name" value="PDZ domain-like"/>
    <property type="match status" value="1"/>
</dbReference>
<reference evidence="13 14" key="1">
    <citation type="submission" date="2020-08" db="EMBL/GenBank/DDBJ databases">
        <title>Genomic Encyclopedia of Type Strains, Phase IV (KMG-IV): sequencing the most valuable type-strain genomes for metagenomic binning, comparative biology and taxonomic classification.</title>
        <authorList>
            <person name="Goeker M."/>
        </authorList>
    </citation>
    <scope>NUCLEOTIDE SEQUENCE [LARGE SCALE GENOMIC DNA]</scope>
    <source>
        <strain evidence="13 14">DSM 7465</strain>
    </source>
</reference>
<evidence type="ECO:0000256" key="9">
    <source>
        <dbReference type="ARBA" id="ARBA00023049"/>
    </source>
</evidence>
<dbReference type="Proteomes" id="UP000575068">
    <property type="component" value="Unassembled WGS sequence"/>
</dbReference>
<proteinExistence type="inferred from homology"/>
<keyword evidence="4 13" id="KW-0645">Protease</keyword>
<comment type="caution">
    <text evidence="13">The sequence shown here is derived from an EMBL/GenBank/DDBJ whole genome shotgun (WGS) entry which is preliminary data.</text>
</comment>
<evidence type="ECO:0000313" key="13">
    <source>
        <dbReference type="EMBL" id="MBB4640528.1"/>
    </source>
</evidence>
<evidence type="ECO:0000256" key="11">
    <source>
        <dbReference type="RuleBase" id="RU362031"/>
    </source>
</evidence>
<dbReference type="InterPro" id="IPR004387">
    <property type="entry name" value="Pept_M50_Zn"/>
</dbReference>
<evidence type="ECO:0000256" key="1">
    <source>
        <dbReference type="ARBA" id="ARBA00001947"/>
    </source>
</evidence>
<dbReference type="InterPro" id="IPR008915">
    <property type="entry name" value="Peptidase_M50"/>
</dbReference>
<feature type="transmembrane region" description="Helical" evidence="11">
    <location>
        <begin position="342"/>
        <end position="360"/>
    </location>
</feature>
<evidence type="ECO:0000256" key="4">
    <source>
        <dbReference type="ARBA" id="ARBA00022670"/>
    </source>
</evidence>